<dbReference type="CAZy" id="GT4">
    <property type="family name" value="Glycosyltransferase Family 4"/>
</dbReference>
<dbReference type="EMBL" id="CP001848">
    <property type="protein sequence ID" value="ADB18364.1"/>
    <property type="molecule type" value="Genomic_DNA"/>
</dbReference>
<organism evidence="2 3">
    <name type="scientific">Pirellula staleyi (strain ATCC 27377 / DSM 6068 / ICPB 4128)</name>
    <name type="common">Pirella staleyi</name>
    <dbReference type="NCBI Taxonomy" id="530564"/>
    <lineage>
        <taxon>Bacteria</taxon>
        <taxon>Pseudomonadati</taxon>
        <taxon>Planctomycetota</taxon>
        <taxon>Planctomycetia</taxon>
        <taxon>Pirellulales</taxon>
        <taxon>Pirellulaceae</taxon>
        <taxon>Pirellula</taxon>
    </lineage>
</organism>
<dbReference type="SUPFAM" id="SSF53756">
    <property type="entry name" value="UDP-Glycosyltransferase/glycogen phosphorylase"/>
    <property type="match status" value="1"/>
</dbReference>
<sequence>MNRKAERLLEAFATAPEGVIVEVGAVRFRQEIASDGYSTVHLGRACQESGRRFYSLENSIETTSLANDILQSNGLPKSVVSVDAVWALRGIQNVALLYLDGSDNPDEALSQLLATSFCLGGMVVVDDCHNYLGNRLGKGTRIAEFLENQGVEYKVVDTEPDYKMLIARFDAGDKMRPCGGLKLTPYRINVITCIDNGAGLEQDARLLQGMLTELGHNPSLVHFEKPDEALPADLNIFLEVVNEQMFSFAPRNWCMPNPEWWQWNQLLDRFEWILAKTHDSFARFRILTDRVAYTGFISEDRFIPEIPRERRCLHVAGKSLYKNTFAVLEAWQTYRIQVPLTIVSNYPPELTPKDVTFLSDLSREELIRLQNSHQFHLCPSKYEGWGHYLHEALGVGAVVVTTDSPPMSEFGAPSELRVPPSGFYFESLATMRPVTSAGVAMAVERCLSLSSEQVDLISRKSRNYFLHQRPLFKANLENLIRSRPLA</sequence>
<reference evidence="2 3" key="1">
    <citation type="journal article" date="2009" name="Stand. Genomic Sci.">
        <title>Complete genome sequence of Pirellula staleyi type strain (ATCC 27377).</title>
        <authorList>
            <person name="Clum A."/>
            <person name="Tindall B.J."/>
            <person name="Sikorski J."/>
            <person name="Ivanova N."/>
            <person name="Mavrommatis K."/>
            <person name="Lucas S."/>
            <person name="Glavina del Rio T."/>
            <person name="Nolan M."/>
            <person name="Chen F."/>
            <person name="Tice H."/>
            <person name="Pitluck S."/>
            <person name="Cheng J.F."/>
            <person name="Chertkov O."/>
            <person name="Brettin T."/>
            <person name="Han C."/>
            <person name="Detter J.C."/>
            <person name="Kuske C."/>
            <person name="Bruce D."/>
            <person name="Goodwin L."/>
            <person name="Ovchinikova G."/>
            <person name="Pati A."/>
            <person name="Mikhailova N."/>
            <person name="Chen A."/>
            <person name="Palaniappan K."/>
            <person name="Land M."/>
            <person name="Hauser L."/>
            <person name="Chang Y.J."/>
            <person name="Jeffries C.D."/>
            <person name="Chain P."/>
            <person name="Rohde M."/>
            <person name="Goker M."/>
            <person name="Bristow J."/>
            <person name="Eisen J.A."/>
            <person name="Markowitz V."/>
            <person name="Hugenholtz P."/>
            <person name="Kyrpides N.C."/>
            <person name="Klenk H.P."/>
            <person name="Lapidus A."/>
        </authorList>
    </citation>
    <scope>NUCLEOTIDE SEQUENCE [LARGE SCALE GENOMIC DNA]</scope>
    <source>
        <strain evidence="3">ATCC 27377 / DSM 6068 / ICPB 4128</strain>
    </source>
</reference>
<protein>
    <submittedName>
        <fullName evidence="2">Glycosyl transferase group 1</fullName>
    </submittedName>
</protein>
<dbReference type="InterPro" id="IPR001296">
    <property type="entry name" value="Glyco_trans_1"/>
</dbReference>
<keyword evidence="3" id="KW-1185">Reference proteome</keyword>
<dbReference type="AlphaFoldDB" id="D2QZZ9"/>
<name>D2QZZ9_PIRSD</name>
<dbReference type="KEGG" id="psl:Psta_3707"/>
<dbReference type="Gene3D" id="3.40.50.150">
    <property type="entry name" value="Vaccinia Virus protein VP39"/>
    <property type="match status" value="1"/>
</dbReference>
<dbReference type="Gene3D" id="3.40.50.2000">
    <property type="entry name" value="Glycogen Phosphorylase B"/>
    <property type="match status" value="1"/>
</dbReference>
<gene>
    <name evidence="2" type="ordered locus">Psta_3707</name>
</gene>
<dbReference type="eggNOG" id="COG0438">
    <property type="taxonomic scope" value="Bacteria"/>
</dbReference>
<evidence type="ECO:0000313" key="2">
    <source>
        <dbReference type="EMBL" id="ADB18364.1"/>
    </source>
</evidence>
<evidence type="ECO:0000259" key="1">
    <source>
        <dbReference type="Pfam" id="PF00534"/>
    </source>
</evidence>
<dbReference type="Pfam" id="PF00534">
    <property type="entry name" value="Glycos_transf_1"/>
    <property type="match status" value="1"/>
</dbReference>
<evidence type="ECO:0000313" key="3">
    <source>
        <dbReference type="Proteomes" id="UP000001887"/>
    </source>
</evidence>
<dbReference type="OrthoDB" id="239791at2"/>
<dbReference type="HOGENOM" id="CLU_561240_0_0_0"/>
<dbReference type="InterPro" id="IPR029063">
    <property type="entry name" value="SAM-dependent_MTases_sf"/>
</dbReference>
<dbReference type="GO" id="GO:0016757">
    <property type="term" value="F:glycosyltransferase activity"/>
    <property type="evidence" value="ECO:0007669"/>
    <property type="project" value="InterPro"/>
</dbReference>
<accession>D2QZZ9</accession>
<dbReference type="Proteomes" id="UP000001887">
    <property type="component" value="Chromosome"/>
</dbReference>
<feature type="domain" description="Glycosyl transferase family 1" evidence="1">
    <location>
        <begin position="352"/>
        <end position="410"/>
    </location>
</feature>
<dbReference type="STRING" id="530564.Psta_3707"/>
<keyword evidence="2" id="KW-0808">Transferase</keyword>
<proteinExistence type="predicted"/>